<evidence type="ECO:0000256" key="6">
    <source>
        <dbReference type="SAM" id="Phobius"/>
    </source>
</evidence>
<evidence type="ECO:0008006" key="9">
    <source>
        <dbReference type="Google" id="ProtNLM"/>
    </source>
</evidence>
<keyword evidence="4 6" id="KW-0472">Membrane</keyword>
<dbReference type="Pfam" id="PF07690">
    <property type="entry name" value="MFS_1"/>
    <property type="match status" value="1"/>
</dbReference>
<feature type="transmembrane region" description="Helical" evidence="6">
    <location>
        <begin position="140"/>
        <end position="160"/>
    </location>
</feature>
<feature type="transmembrane region" description="Helical" evidence="6">
    <location>
        <begin position="456"/>
        <end position="477"/>
    </location>
</feature>
<accession>A0ABR3ZT61</accession>
<feature type="transmembrane region" description="Helical" evidence="6">
    <location>
        <begin position="12"/>
        <end position="30"/>
    </location>
</feature>
<reference evidence="7 8" key="1">
    <citation type="submission" date="2024-09" db="EMBL/GenBank/DDBJ databases">
        <title>Rethinking Asexuality: The Enigmatic Case of Functional Sexual Genes in Lepraria (Stereocaulaceae).</title>
        <authorList>
            <person name="Doellman M."/>
            <person name="Sun Y."/>
            <person name="Barcenas-Pena A."/>
            <person name="Lumbsch H.T."/>
            <person name="Grewe F."/>
        </authorList>
    </citation>
    <scope>NUCLEOTIDE SEQUENCE [LARGE SCALE GENOMIC DNA]</scope>
    <source>
        <strain evidence="7 8">Mercado 3170</strain>
    </source>
</reference>
<comment type="subcellular location">
    <subcellularLocation>
        <location evidence="1">Membrane</location>
        <topology evidence="1">Multi-pass membrane protein</topology>
    </subcellularLocation>
</comment>
<dbReference type="Gene3D" id="1.20.1250.20">
    <property type="entry name" value="MFS general substrate transporter like domains"/>
    <property type="match status" value="1"/>
</dbReference>
<evidence type="ECO:0000256" key="2">
    <source>
        <dbReference type="ARBA" id="ARBA00022692"/>
    </source>
</evidence>
<evidence type="ECO:0000256" key="5">
    <source>
        <dbReference type="SAM" id="MobiDB-lite"/>
    </source>
</evidence>
<feature type="compositionally biased region" description="Low complexity" evidence="5">
    <location>
        <begin position="271"/>
        <end position="280"/>
    </location>
</feature>
<dbReference type="InterPro" id="IPR011701">
    <property type="entry name" value="MFS"/>
</dbReference>
<organism evidence="7 8">
    <name type="scientific">Stereocaulon virgatum</name>
    <dbReference type="NCBI Taxonomy" id="373712"/>
    <lineage>
        <taxon>Eukaryota</taxon>
        <taxon>Fungi</taxon>
        <taxon>Dikarya</taxon>
        <taxon>Ascomycota</taxon>
        <taxon>Pezizomycotina</taxon>
        <taxon>Lecanoromycetes</taxon>
        <taxon>OSLEUM clade</taxon>
        <taxon>Lecanoromycetidae</taxon>
        <taxon>Lecanorales</taxon>
        <taxon>Lecanorineae</taxon>
        <taxon>Stereocaulaceae</taxon>
        <taxon>Stereocaulon</taxon>
    </lineage>
</organism>
<dbReference type="Proteomes" id="UP001590950">
    <property type="component" value="Unassembled WGS sequence"/>
</dbReference>
<dbReference type="PROSITE" id="PS51257">
    <property type="entry name" value="PROKAR_LIPOPROTEIN"/>
    <property type="match status" value="1"/>
</dbReference>
<feature type="transmembrane region" description="Helical" evidence="6">
    <location>
        <begin position="77"/>
        <end position="94"/>
    </location>
</feature>
<evidence type="ECO:0000256" key="3">
    <source>
        <dbReference type="ARBA" id="ARBA00022989"/>
    </source>
</evidence>
<feature type="transmembrane region" description="Helical" evidence="6">
    <location>
        <begin position="172"/>
        <end position="194"/>
    </location>
</feature>
<evidence type="ECO:0000313" key="8">
    <source>
        <dbReference type="Proteomes" id="UP001590950"/>
    </source>
</evidence>
<feature type="transmembrane region" description="Helical" evidence="6">
    <location>
        <begin position="106"/>
        <end position="128"/>
    </location>
</feature>
<dbReference type="PANTHER" id="PTHR21576:SF158">
    <property type="entry name" value="RIBOSOMAL RNA-PROCESSING PROTEIN 12-LIKE CONSERVED DOMAIN-CONTAINING PROTEIN"/>
    <property type="match status" value="1"/>
</dbReference>
<sequence length="541" mass="58568">MAESKLRTARVVSVAAATAISLACGTNYAYSAYAPAFALRMKLTSTQSNLIGTFGNLGMYCAGIPIGLLVDSRGPRPGAFLGSLSLGAGYFSMYRAYEGGPGSVSMPWLCFYMFMTGIGGCAAFAGSIKTSALNWPQSRGTATAFPLSAFGLSALFFAALSSLAFPDNTSDLLLLLAILTFVLVFVGTLFLRVVPHTTTYSPLKTQDRSGSDTSTLLKRTKSGDSRYSTARISQDEPGTQTEGISYNVDTPNSPTEFNEPEGQKKGADETSSLLSKSSGSAPGDIPYQEPNVKIEADHDSRHVDIRGLALLSKRKFYQLWLMMGLLTGIGLMTINNIGSDASALWHHYDDSASPDFIQERRLMHVEILSFMSFCGRLLSGIGSDLIVKKLGMSRFWCLFLSSSTFLLAQICGLNIDNPQLLGFLSGFTGLGYGFLFGVFPALVAESFGVGGLSQNWGCMTLAPIVFGNIFNLAYGHIYDQHSIILPNGTSHCKDGIYCYRNAYFITMAGSLAGMVISLWSIHHDWAEKVKRQRERDRGREA</sequence>
<evidence type="ECO:0000313" key="7">
    <source>
        <dbReference type="EMBL" id="KAL2036620.1"/>
    </source>
</evidence>
<feature type="transmembrane region" description="Helical" evidence="6">
    <location>
        <begin position="502"/>
        <end position="521"/>
    </location>
</feature>
<feature type="transmembrane region" description="Helical" evidence="6">
    <location>
        <begin position="394"/>
        <end position="415"/>
    </location>
</feature>
<dbReference type="EMBL" id="JBEFKJ010000061">
    <property type="protein sequence ID" value="KAL2036620.1"/>
    <property type="molecule type" value="Genomic_DNA"/>
</dbReference>
<feature type="transmembrane region" description="Helical" evidence="6">
    <location>
        <begin position="50"/>
        <end position="70"/>
    </location>
</feature>
<dbReference type="SUPFAM" id="SSF103473">
    <property type="entry name" value="MFS general substrate transporter"/>
    <property type="match status" value="1"/>
</dbReference>
<feature type="region of interest" description="Disordered" evidence="5">
    <location>
        <begin position="201"/>
        <end position="289"/>
    </location>
</feature>
<feature type="compositionally biased region" description="Polar residues" evidence="5">
    <location>
        <begin position="225"/>
        <end position="256"/>
    </location>
</feature>
<evidence type="ECO:0000256" key="4">
    <source>
        <dbReference type="ARBA" id="ARBA00023136"/>
    </source>
</evidence>
<feature type="transmembrane region" description="Helical" evidence="6">
    <location>
        <begin position="421"/>
        <end position="444"/>
    </location>
</feature>
<dbReference type="PANTHER" id="PTHR21576">
    <property type="entry name" value="UNCHARACTERIZED NODULIN-LIKE PROTEIN"/>
    <property type="match status" value="1"/>
</dbReference>
<feature type="transmembrane region" description="Helical" evidence="6">
    <location>
        <begin position="316"/>
        <end position="334"/>
    </location>
</feature>
<proteinExistence type="predicted"/>
<evidence type="ECO:0000256" key="1">
    <source>
        <dbReference type="ARBA" id="ARBA00004141"/>
    </source>
</evidence>
<gene>
    <name evidence="7" type="ORF">N7G274_010646</name>
</gene>
<name>A0ABR3ZT61_9LECA</name>
<comment type="caution">
    <text evidence="7">The sequence shown here is derived from an EMBL/GenBank/DDBJ whole genome shotgun (WGS) entry which is preliminary data.</text>
</comment>
<keyword evidence="8" id="KW-1185">Reference proteome</keyword>
<dbReference type="InterPro" id="IPR036259">
    <property type="entry name" value="MFS_trans_sf"/>
</dbReference>
<keyword evidence="3 6" id="KW-1133">Transmembrane helix</keyword>
<keyword evidence="2 6" id="KW-0812">Transmembrane</keyword>
<protein>
    <recommendedName>
        <fullName evidence="9">Nodulin-like domain-containing protein</fullName>
    </recommendedName>
</protein>